<keyword evidence="3 13" id="KW-0812">Transmembrane</keyword>
<dbReference type="CDD" id="cd03263">
    <property type="entry name" value="ABC_subfamily_A"/>
    <property type="match status" value="2"/>
</dbReference>
<dbReference type="GO" id="GO:0016887">
    <property type="term" value="F:ATP hydrolysis activity"/>
    <property type="evidence" value="ECO:0007669"/>
    <property type="project" value="InterPro"/>
</dbReference>
<dbReference type="InterPro" id="IPR003593">
    <property type="entry name" value="AAA+_ATPase"/>
</dbReference>
<evidence type="ECO:0000256" key="2">
    <source>
        <dbReference type="ARBA" id="ARBA00022448"/>
    </source>
</evidence>
<dbReference type="GO" id="GO:0012505">
    <property type="term" value="C:endomembrane system"/>
    <property type="evidence" value="ECO:0007669"/>
    <property type="project" value="UniProtKB-SubCell"/>
</dbReference>
<dbReference type="EMBL" id="CALNXJ010000010">
    <property type="protein sequence ID" value="CAH3106412.1"/>
    <property type="molecule type" value="Genomic_DNA"/>
</dbReference>
<feature type="transmembrane region" description="Helical" evidence="13">
    <location>
        <begin position="362"/>
        <end position="381"/>
    </location>
</feature>
<keyword evidence="2" id="KW-0813">Transport</keyword>
<evidence type="ECO:0000256" key="1">
    <source>
        <dbReference type="ARBA" id="ARBA00004127"/>
    </source>
</evidence>
<keyword evidence="16" id="KW-1185">Reference proteome</keyword>
<dbReference type="FunFam" id="3.40.50.300:FF:000327">
    <property type="entry name" value="ATP-binding cassette sub-family A member 3"/>
    <property type="match status" value="1"/>
</dbReference>
<feature type="transmembrane region" description="Helical" evidence="13">
    <location>
        <begin position="1206"/>
        <end position="1229"/>
    </location>
</feature>
<organism evidence="15 16">
    <name type="scientific">Pocillopora meandrina</name>
    <dbReference type="NCBI Taxonomy" id="46732"/>
    <lineage>
        <taxon>Eukaryota</taxon>
        <taxon>Metazoa</taxon>
        <taxon>Cnidaria</taxon>
        <taxon>Anthozoa</taxon>
        <taxon>Hexacorallia</taxon>
        <taxon>Scleractinia</taxon>
        <taxon>Astrocoeniina</taxon>
        <taxon>Pocilloporidae</taxon>
        <taxon>Pocillopora</taxon>
    </lineage>
</organism>
<keyword evidence="4" id="KW-0677">Repeat</keyword>
<gene>
    <name evidence="15" type="ORF">PMEA_00001522</name>
</gene>
<feature type="transmembrane region" description="Helical" evidence="13">
    <location>
        <begin position="252"/>
        <end position="273"/>
    </location>
</feature>
<evidence type="ECO:0000256" key="12">
    <source>
        <dbReference type="SAM" id="MobiDB-lite"/>
    </source>
</evidence>
<keyword evidence="7 13" id="KW-1133">Transmembrane helix</keyword>
<keyword evidence="10" id="KW-0325">Glycoprotein</keyword>
<dbReference type="InterPro" id="IPR026082">
    <property type="entry name" value="ABCA"/>
</dbReference>
<feature type="region of interest" description="Disordered" evidence="12">
    <location>
        <begin position="839"/>
        <end position="861"/>
    </location>
</feature>
<feature type="transmembrane region" description="Helical" evidence="13">
    <location>
        <begin position="335"/>
        <end position="357"/>
    </location>
</feature>
<dbReference type="GO" id="GO:0005737">
    <property type="term" value="C:cytoplasm"/>
    <property type="evidence" value="ECO:0007669"/>
    <property type="project" value="UniProtKB-ARBA"/>
</dbReference>
<dbReference type="SMART" id="SM00382">
    <property type="entry name" value="AAA"/>
    <property type="match status" value="2"/>
</dbReference>
<evidence type="ECO:0000256" key="5">
    <source>
        <dbReference type="ARBA" id="ARBA00022741"/>
    </source>
</evidence>
<sequence length="1707" mass="190187">MGKGKQFLLLLWKNVVLLKRSPVRAFFQISMPLFFIIILVVLRASVVKVEPKPSRNYSAFDIVELPPTVTQTKLAFTPNTSDVRQIMDLVAKQLVRLSVVGFQNEREMQTFLVNEEEQNNGKEKKKRKNVSLGGIVFNRTLYSRNIIYKIRLSSKARGSGEPSFGASPSTSWLTQLTFPVFQKPGPRTVDNGYGGPPPYYSEGFLSLQHAVDSAIVKYIGNISALNTTVSMKRFPYPHYIHDEFVLVIQNSLPLLLMLSLIFTALNIVQDIVYEKEKKLKESMKMMGLNGWLHWLAWFTKYFIFLVITMALAAVFFTVKFSERGRVLNQSSPSVIFVFFLLYSISSIMFCFCISVFFSKANIAAAAGGILWFMNYIPYFFIQQSYDTMGLGSKLASCLLSNVAMSLGAQLIGKFEGEGTGVQWSNLNRGPSIDDDLTLGYVFWMFAVDSVVYGLIAWYVEAVFPGDYGVPQPWYFPVLPSYWCGKSKEVEVGNFHSMQNGTTPAATASEFLEKDPVGLERGVEIRNLKKVFSTEKGKKTAVNGVSLNLYEGQITVLLGHNGAGKTTLMSMLTGLFPATSGSALVNGCSISDNISGVRSSLGLCPQHDVLFDRLTVEEHLWFFAKLKTRSSWQVKKEVDRMIECIGLSDKRQTQARALSGGMKRKLSVGIALIGGSKVVMLDEPTSGMDPSARRFTWDLLQQHKEGRTILLTTHFMDEADILGDRIAIMAEGNVKCCGSSLFLKNRYGVGYHMVIVKEPSCDVSKVTAMVTSHVPTATVESNIGAELSFILPSEATGNFENLFLELETRRKELGIASYGASVTTMEEVFLKVGEEMDSSLSDKLQQNSKGTPSANGMSDRVNIPVPSEKSSVMARMGTLGASSASYGTFGDYNNYNHTSGFRLFRQRWYAMFVKRILHSKRHKLALISQLLLPLVFTLFALISAKTIPQPTDSPPLTLSTQNFLDNYVPYECDNSTYSLADKYKTQWSDESKTHLVKVEVNMGKYLLEKPSEIGVGPFNKRDLIAATFQKQNNKVNVTAWFNNQAYHSIAVSLAAADNAILRAALGSNYTLTTVNHPLPRTAKESANDLQRNGVGFNVAFNILFGMAFLASSFVVFLVQERSNKAKHVQFVSGVDPFSYWDSAYTWDLINFLLPTLSLLILVAAFDVPAYTGARLGYLFILLMLYGWAIIPLMYLFSFLYRTASTAFVVLTVFNIITGLATLLTVFVLSIPELDLEDVADGLKWAFLVLPNYCLGQGISDIFNNYNTLRLVDQECHSKANFLPLADCEKMVKEFLGPKLKFQTNYLAWDNPGIGRYLVFLALEGIVFYSLVLLIEYGAFSACARFFKRLRAFSANVIVSQDSHSADDDDVLEEKERVMRSTDKDDVLVIRELSKVFYGNGRRSPLVAVDSLSLGVPMNECFGLLGINGAGKTTTFRMLTGDETMTSGTALVEGFDIRTNMNKVRQRIGYCPQFDALIDQMTGREILYMYARLRGVPEVIIPDVVDTLIQSLLLQDHADKVAGSYSGGNKRKLSTAISLVGDPPVVFLDEPTTGMDPVARRLLWDALSRVRADGRCIVITSHSMEECEALCTRLAIMVNGRFKCLGSPQHLKTKFGEGYTVLARVGSDTPDTGPLKQFIEGTFPGSVLKDEHQGMVHYHIRDTSVSWAQLFGTIERVKMNYNIEDYSVSQTTLEQVFLNFARGQRAEDE</sequence>
<name>A0AAU9W725_9CNID</name>
<comment type="subcellular location">
    <subcellularLocation>
        <location evidence="1">Endomembrane system</location>
        <topology evidence="1">Multi-pass membrane protein</topology>
    </subcellularLocation>
</comment>
<dbReference type="InterPro" id="IPR003439">
    <property type="entry name" value="ABC_transporter-like_ATP-bd"/>
</dbReference>
<evidence type="ECO:0000313" key="15">
    <source>
        <dbReference type="EMBL" id="CAH3106412.1"/>
    </source>
</evidence>
<dbReference type="InterPro" id="IPR056264">
    <property type="entry name" value="R2_ABCA1-4-like"/>
</dbReference>
<dbReference type="GO" id="GO:0005319">
    <property type="term" value="F:lipid transporter activity"/>
    <property type="evidence" value="ECO:0007669"/>
    <property type="project" value="TreeGrafter"/>
</dbReference>
<dbReference type="GO" id="GO:0005524">
    <property type="term" value="F:ATP binding"/>
    <property type="evidence" value="ECO:0007669"/>
    <property type="project" value="UniProtKB-KW"/>
</dbReference>
<evidence type="ECO:0000256" key="10">
    <source>
        <dbReference type="ARBA" id="ARBA00023180"/>
    </source>
</evidence>
<feature type="transmembrane region" description="Helical" evidence="13">
    <location>
        <begin position="1097"/>
        <end position="1117"/>
    </location>
</feature>
<dbReference type="GO" id="GO:0016020">
    <property type="term" value="C:membrane"/>
    <property type="evidence" value="ECO:0007669"/>
    <property type="project" value="InterPro"/>
</dbReference>
<evidence type="ECO:0000256" key="4">
    <source>
        <dbReference type="ARBA" id="ARBA00022737"/>
    </source>
</evidence>
<feature type="domain" description="ABC transporter" evidence="14">
    <location>
        <begin position="522"/>
        <end position="755"/>
    </location>
</feature>
<evidence type="ECO:0000256" key="3">
    <source>
        <dbReference type="ARBA" id="ARBA00022692"/>
    </source>
</evidence>
<comment type="caution">
    <text evidence="15">The sequence shown here is derived from an EMBL/GenBank/DDBJ whole genome shotgun (WGS) entry which is preliminary data.</text>
</comment>
<dbReference type="Pfam" id="PF23321">
    <property type="entry name" value="R1_ABCA1"/>
    <property type="match status" value="1"/>
</dbReference>
<evidence type="ECO:0000256" key="7">
    <source>
        <dbReference type="ARBA" id="ARBA00022989"/>
    </source>
</evidence>
<evidence type="ECO:0000256" key="13">
    <source>
        <dbReference type="SAM" id="Phobius"/>
    </source>
</evidence>
<feature type="transmembrane region" description="Helical" evidence="13">
    <location>
        <begin position="21"/>
        <end position="42"/>
    </location>
</feature>
<dbReference type="Proteomes" id="UP001159428">
    <property type="component" value="Unassembled WGS sequence"/>
</dbReference>
<keyword evidence="5" id="KW-0547">Nucleotide-binding</keyword>
<protein>
    <recommendedName>
        <fullName evidence="14">ABC transporter domain-containing protein</fullName>
    </recommendedName>
</protein>
<dbReference type="PROSITE" id="PS00211">
    <property type="entry name" value="ABC_TRANSPORTER_1"/>
    <property type="match status" value="1"/>
</dbReference>
<dbReference type="PROSITE" id="PS50893">
    <property type="entry name" value="ABC_TRANSPORTER_2"/>
    <property type="match status" value="2"/>
</dbReference>
<keyword evidence="6" id="KW-0067">ATP-binding</keyword>
<evidence type="ECO:0000256" key="9">
    <source>
        <dbReference type="ARBA" id="ARBA00023136"/>
    </source>
</evidence>
<feature type="transmembrane region" description="Helical" evidence="13">
    <location>
        <begin position="1147"/>
        <end position="1164"/>
    </location>
</feature>
<dbReference type="Pfam" id="PF00005">
    <property type="entry name" value="ABC_tran"/>
    <property type="match status" value="2"/>
</dbReference>
<feature type="transmembrane region" description="Helical" evidence="13">
    <location>
        <begin position="294"/>
        <end position="315"/>
    </location>
</feature>
<evidence type="ECO:0000259" key="14">
    <source>
        <dbReference type="PROSITE" id="PS50893"/>
    </source>
</evidence>
<evidence type="ECO:0000313" key="16">
    <source>
        <dbReference type="Proteomes" id="UP001159428"/>
    </source>
</evidence>
<dbReference type="Pfam" id="PF12698">
    <property type="entry name" value="ABC2_membrane_3"/>
    <property type="match status" value="2"/>
</dbReference>
<dbReference type="InterPro" id="IPR013525">
    <property type="entry name" value="ABC2_TM"/>
</dbReference>
<keyword evidence="8" id="KW-0445">Lipid transport</keyword>
<feature type="domain" description="ABC transporter" evidence="14">
    <location>
        <begin position="1386"/>
        <end position="1622"/>
    </location>
</feature>
<dbReference type="SUPFAM" id="SSF52540">
    <property type="entry name" value="P-loop containing nucleoside triphosphate hydrolases"/>
    <property type="match status" value="2"/>
</dbReference>
<dbReference type="Gene3D" id="3.40.50.300">
    <property type="entry name" value="P-loop containing nucleotide triphosphate hydrolases"/>
    <property type="match status" value="2"/>
</dbReference>
<feature type="transmembrane region" description="Helical" evidence="13">
    <location>
        <begin position="440"/>
        <end position="459"/>
    </location>
</feature>
<evidence type="ECO:0000256" key="6">
    <source>
        <dbReference type="ARBA" id="ARBA00022840"/>
    </source>
</evidence>
<proteinExistence type="predicted"/>
<dbReference type="PANTHER" id="PTHR19229">
    <property type="entry name" value="ATP-BINDING CASSETTE TRANSPORTER SUBFAMILY A ABCA"/>
    <property type="match status" value="1"/>
</dbReference>
<dbReference type="GO" id="GO:0140359">
    <property type="term" value="F:ABC-type transporter activity"/>
    <property type="evidence" value="ECO:0007669"/>
    <property type="project" value="InterPro"/>
</dbReference>
<reference evidence="15 16" key="1">
    <citation type="submission" date="2022-05" db="EMBL/GenBank/DDBJ databases">
        <authorList>
            <consortium name="Genoscope - CEA"/>
            <person name="William W."/>
        </authorList>
    </citation>
    <scope>NUCLEOTIDE SEQUENCE [LARGE SCALE GENOMIC DNA]</scope>
</reference>
<accession>A0AAU9W725</accession>
<evidence type="ECO:0000256" key="8">
    <source>
        <dbReference type="ARBA" id="ARBA00023055"/>
    </source>
</evidence>
<feature type="transmembrane region" description="Helical" evidence="13">
    <location>
        <begin position="1176"/>
        <end position="1199"/>
    </location>
</feature>
<feature type="compositionally biased region" description="Polar residues" evidence="12">
    <location>
        <begin position="839"/>
        <end position="855"/>
    </location>
</feature>
<dbReference type="FunFam" id="3.40.50.300:FF:000465">
    <property type="entry name" value="ATP-binding cassette, sub-family A (ABC1), member 3"/>
    <property type="match status" value="1"/>
</dbReference>
<dbReference type="PANTHER" id="PTHR19229:SF250">
    <property type="entry name" value="ABC TRANSPORTER DOMAIN-CONTAINING PROTEIN-RELATED"/>
    <property type="match status" value="1"/>
</dbReference>
<dbReference type="InterPro" id="IPR017871">
    <property type="entry name" value="ABC_transporter-like_CS"/>
</dbReference>
<keyword evidence="9 13" id="KW-0472">Membrane</keyword>
<evidence type="ECO:0000256" key="11">
    <source>
        <dbReference type="ARBA" id="ARBA00050894"/>
    </source>
</evidence>
<feature type="transmembrane region" description="Helical" evidence="13">
    <location>
        <begin position="1315"/>
        <end position="1338"/>
    </location>
</feature>
<dbReference type="InterPro" id="IPR027417">
    <property type="entry name" value="P-loop_NTPase"/>
</dbReference>
<comment type="catalytic activity">
    <reaction evidence="11">
        <text>cholesterol(in) + ATP + H2O = cholesterol(out) + ADP + phosphate + H(+)</text>
        <dbReference type="Rhea" id="RHEA:39051"/>
        <dbReference type="ChEBI" id="CHEBI:15377"/>
        <dbReference type="ChEBI" id="CHEBI:15378"/>
        <dbReference type="ChEBI" id="CHEBI:16113"/>
        <dbReference type="ChEBI" id="CHEBI:30616"/>
        <dbReference type="ChEBI" id="CHEBI:43474"/>
        <dbReference type="ChEBI" id="CHEBI:456216"/>
    </reaction>
    <physiologicalReaction direction="left-to-right" evidence="11">
        <dbReference type="Rhea" id="RHEA:39052"/>
    </physiologicalReaction>
</comment>